<feature type="region of interest" description="Disordered" evidence="23">
    <location>
        <begin position="319"/>
        <end position="344"/>
    </location>
</feature>
<dbReference type="GO" id="GO:0016020">
    <property type="term" value="C:membrane"/>
    <property type="evidence" value="ECO:0007669"/>
    <property type="project" value="UniProtKB-SubCell"/>
</dbReference>
<keyword evidence="7 26" id="KW-0328">Glycosyltransferase</keyword>
<protein>
    <recommendedName>
        <fullName evidence="18">Glycoprotein-N-acetylgalactosamine 3-beta-galactosyltransferase 1</fullName>
        <ecNumber evidence="6">2.4.1.122</ecNumber>
    </recommendedName>
    <alternativeName>
        <fullName evidence="20">Core 1 O-glycan T-synthase</fullName>
    </alternativeName>
    <alternativeName>
        <fullName evidence="21">Core 1 UDP-galactose:N-acetylgalactosamine-alpha-R beta 1,3-galactosyltransferase 1</fullName>
    </alternativeName>
    <alternativeName>
        <fullName evidence="19">Core 1 beta1,3-galactosyltransferase 1</fullName>
    </alternativeName>
</protein>
<evidence type="ECO:0000256" key="18">
    <source>
        <dbReference type="ARBA" id="ARBA00040898"/>
    </source>
</evidence>
<evidence type="ECO:0000313" key="26">
    <source>
        <dbReference type="EMBL" id="LAB69745.1"/>
    </source>
</evidence>
<comment type="function">
    <text evidence="22">Glycosyltransferase that generates the core 1 O-glycan Gal-beta1-3GalNAc-alpha1-Ser/Thr (T antigen), which is a precursor for many extended O-glycans in glycoproteins.</text>
</comment>
<keyword evidence="12" id="KW-0735">Signal-anchor</keyword>
<keyword evidence="8 26" id="KW-0808">Transferase</keyword>
<evidence type="ECO:0000256" key="8">
    <source>
        <dbReference type="ARBA" id="ARBA00022679"/>
    </source>
</evidence>
<dbReference type="GO" id="GO:0000166">
    <property type="term" value="F:nucleotide binding"/>
    <property type="evidence" value="ECO:0007669"/>
    <property type="project" value="UniProtKB-KW"/>
</dbReference>
<dbReference type="EC" id="2.4.1.122" evidence="6"/>
<evidence type="ECO:0000256" key="17">
    <source>
        <dbReference type="ARBA" id="ARBA00023211"/>
    </source>
</evidence>
<dbReference type="UniPathway" id="UPA00378"/>
<comment type="subcellular location">
    <subcellularLocation>
        <location evidence="2">Membrane</location>
        <topology evidence="2">Single-pass type II membrane protein</topology>
    </subcellularLocation>
</comment>
<comment type="cofactor">
    <cofactor evidence="1">
        <name>Mn(2+)</name>
        <dbReference type="ChEBI" id="CHEBI:29035"/>
    </cofactor>
</comment>
<evidence type="ECO:0000256" key="5">
    <source>
        <dbReference type="ARBA" id="ARBA00011748"/>
    </source>
</evidence>
<dbReference type="AlphaFoldDB" id="A0A2P2I6U7"/>
<evidence type="ECO:0000256" key="3">
    <source>
        <dbReference type="ARBA" id="ARBA00004922"/>
    </source>
</evidence>
<organism evidence="26">
    <name type="scientific">Hirondellea gigas</name>
    <dbReference type="NCBI Taxonomy" id="1518452"/>
    <lineage>
        <taxon>Eukaryota</taxon>
        <taxon>Metazoa</taxon>
        <taxon>Ecdysozoa</taxon>
        <taxon>Arthropoda</taxon>
        <taxon>Crustacea</taxon>
        <taxon>Multicrustacea</taxon>
        <taxon>Malacostraca</taxon>
        <taxon>Eumalacostraca</taxon>
        <taxon>Peracarida</taxon>
        <taxon>Amphipoda</taxon>
        <taxon>Amphilochidea</taxon>
        <taxon>Lysianassida</taxon>
        <taxon>Lysianassidira</taxon>
        <taxon>Lysianassoidea</taxon>
        <taxon>Lysianassidae</taxon>
        <taxon>Hirondellea</taxon>
    </lineage>
</organism>
<comment type="pathway">
    <text evidence="3">Protein modification; protein glycosylation.</text>
</comment>
<evidence type="ECO:0000256" key="13">
    <source>
        <dbReference type="ARBA" id="ARBA00022989"/>
    </source>
</evidence>
<dbReference type="InterPro" id="IPR026050">
    <property type="entry name" value="C1GALT1/C1GALT1_chp1"/>
</dbReference>
<evidence type="ECO:0000256" key="11">
    <source>
        <dbReference type="ARBA" id="ARBA00022741"/>
    </source>
</evidence>
<dbReference type="GO" id="GO:0016263">
    <property type="term" value="F:glycoprotein-N-acetylgalactosamine 3-beta-galactosyltransferase activity"/>
    <property type="evidence" value="ECO:0007669"/>
    <property type="project" value="UniProtKB-EC"/>
</dbReference>
<keyword evidence="10" id="KW-0479">Metal-binding</keyword>
<sequence length="344" mass="39448">MNWMTQKTLITLISGIVIGFLLGICQLTVTFNIPNCGRIVGPLEDHPLWDSDYTSPTPAPTQQQAQAVRVLCWVLTTPKNHDNKAQNVKNTWGSRCNRIIFVSSKEDPELGSIAATQDEGREYLWQKTKNAFQYIYQHHLQDADWFFKADDDTFVIMENLRLMLSEHNSSLPLWLGRRSRMYSNQGYMSGGAGYVLSGAAVRLLVDKGLSNPEVCRQEHDGDEDVEMGACMQNVGVVYGDSRDHEGRERFFPYPPSDHLVPGKIKRNSWLWGWNFYPMLVGLDCCSPTAISFHYVNPEKMLELEYLVYHVVHYHHHHQGTADPVTYNGTTTRQMTHSREHEKKR</sequence>
<reference evidence="27" key="1">
    <citation type="submission" date="2017-11" db="EMBL/GenBank/DDBJ databases">
        <title>The sensing device of the deep-sea amphipod.</title>
        <authorList>
            <person name="Kobayashi H."/>
            <person name="Nagahama T."/>
            <person name="Arai W."/>
            <person name="Sasagawa Y."/>
            <person name="Umeda M."/>
            <person name="Hayashi T."/>
            <person name="Nikaido I."/>
            <person name="Watanabe H."/>
            <person name="Oguri K."/>
            <person name="Kitazato H."/>
            <person name="Fujioka K."/>
            <person name="Kido Y."/>
            <person name="Takami H."/>
        </authorList>
    </citation>
    <scope>NUCLEOTIDE SEQUENCE</scope>
    <source>
        <tissue evidence="27">Whole body</tissue>
    </source>
</reference>
<evidence type="ECO:0000256" key="15">
    <source>
        <dbReference type="ARBA" id="ARBA00023157"/>
    </source>
</evidence>
<evidence type="ECO:0000256" key="1">
    <source>
        <dbReference type="ARBA" id="ARBA00001936"/>
    </source>
</evidence>
<comment type="similarity">
    <text evidence="4">Belongs to the glycosyltransferase 31 family. Beta3-Gal-T subfamily.</text>
</comment>
<keyword evidence="13 24" id="KW-1133">Transmembrane helix</keyword>
<dbReference type="PANTHER" id="PTHR23033:SF14">
    <property type="entry name" value="GLYCOPROTEIN-N-ACETYLGALACTOSAMINE 3-BETA-GALACTOSYLTRANSFERASE 1-RELATED"/>
    <property type="match status" value="1"/>
</dbReference>
<name>A0A2P2I6U7_9CRUS</name>
<proteinExistence type="evidence at transcript level"/>
<evidence type="ECO:0000256" key="12">
    <source>
        <dbReference type="ARBA" id="ARBA00022968"/>
    </source>
</evidence>
<keyword evidence="14 24" id="KW-0472">Membrane</keyword>
<dbReference type="FunFam" id="3.90.550.50:FF:000017">
    <property type="entry name" value="Glycoprotein-N-acetylgalactosamine 3-beta-galactosyltransferase 1"/>
    <property type="match status" value="1"/>
</dbReference>
<evidence type="ECO:0000259" key="25">
    <source>
        <dbReference type="Pfam" id="PF02434"/>
    </source>
</evidence>
<evidence type="ECO:0000256" key="14">
    <source>
        <dbReference type="ARBA" id="ARBA00023136"/>
    </source>
</evidence>
<accession>A0A2P2I6U7</accession>
<feature type="domain" description="Fringe-like glycosyltransferase" evidence="25">
    <location>
        <begin position="69"/>
        <end position="237"/>
    </location>
</feature>
<reference evidence="26" key="2">
    <citation type="journal article" date="2018" name="Biosci. Biotechnol. Biochem.">
        <title>Polysaccharide hydrolase of the hadal zone amphipods Hirondellea gigas.</title>
        <authorList>
            <person name="Kobayashi H."/>
            <person name="Nagahama T."/>
            <person name="Arai W."/>
            <person name="Sasagawa Y."/>
            <person name="Umeda M."/>
            <person name="Hayashi T."/>
            <person name="Nikaido I."/>
            <person name="Watanabe H."/>
            <person name="Oguri K."/>
            <person name="Kitazato H."/>
            <person name="Fujioka K."/>
            <person name="Kido Y."/>
            <person name="Takami H."/>
        </authorList>
    </citation>
    <scope>NUCLEOTIDE SEQUENCE</scope>
    <source>
        <tissue evidence="26">Whole body</tissue>
    </source>
</reference>
<evidence type="ECO:0000256" key="20">
    <source>
        <dbReference type="ARBA" id="ARBA00042009"/>
    </source>
</evidence>
<evidence type="ECO:0000256" key="4">
    <source>
        <dbReference type="ARBA" id="ARBA00006462"/>
    </source>
</evidence>
<dbReference type="PANTHER" id="PTHR23033">
    <property type="entry name" value="BETA1,3-GALACTOSYLTRANSFERASE"/>
    <property type="match status" value="1"/>
</dbReference>
<comment type="subunit">
    <text evidence="5">Homodimer; disulfide-linked.</text>
</comment>
<dbReference type="InterPro" id="IPR003378">
    <property type="entry name" value="Fringe-like_glycosylTrfase"/>
</dbReference>
<keyword evidence="15" id="KW-1015">Disulfide bond</keyword>
<dbReference type="EMBL" id="IACF01004151">
    <property type="protein sequence ID" value="LAB69745.1"/>
    <property type="molecule type" value="mRNA"/>
</dbReference>
<evidence type="ECO:0000313" key="27">
    <source>
        <dbReference type="EMBL" id="LAC24790.1"/>
    </source>
</evidence>
<feature type="transmembrane region" description="Helical" evidence="24">
    <location>
        <begin position="9"/>
        <end position="29"/>
    </location>
</feature>
<evidence type="ECO:0000256" key="10">
    <source>
        <dbReference type="ARBA" id="ARBA00022723"/>
    </source>
</evidence>
<evidence type="ECO:0000256" key="7">
    <source>
        <dbReference type="ARBA" id="ARBA00022676"/>
    </source>
</evidence>
<dbReference type="EMBL" id="IACT01005641">
    <property type="protein sequence ID" value="LAC24790.1"/>
    <property type="molecule type" value="mRNA"/>
</dbReference>
<evidence type="ECO:0000256" key="16">
    <source>
        <dbReference type="ARBA" id="ARBA00023180"/>
    </source>
</evidence>
<keyword evidence="16" id="KW-0325">Glycoprotein</keyword>
<evidence type="ECO:0000256" key="19">
    <source>
        <dbReference type="ARBA" id="ARBA00041226"/>
    </source>
</evidence>
<dbReference type="GO" id="GO:0030145">
    <property type="term" value="F:manganese ion binding"/>
    <property type="evidence" value="ECO:0007669"/>
    <property type="project" value="UniProtKB-ARBA"/>
</dbReference>
<evidence type="ECO:0000256" key="24">
    <source>
        <dbReference type="SAM" id="Phobius"/>
    </source>
</evidence>
<keyword evidence="17" id="KW-0464">Manganese</keyword>
<keyword evidence="9 24" id="KW-0812">Transmembrane</keyword>
<evidence type="ECO:0000256" key="22">
    <source>
        <dbReference type="ARBA" id="ARBA00059245"/>
    </source>
</evidence>
<keyword evidence="11" id="KW-0547">Nucleotide-binding</keyword>
<evidence type="ECO:0000256" key="2">
    <source>
        <dbReference type="ARBA" id="ARBA00004606"/>
    </source>
</evidence>
<evidence type="ECO:0000256" key="21">
    <source>
        <dbReference type="ARBA" id="ARBA00043065"/>
    </source>
</evidence>
<dbReference type="Pfam" id="PF02434">
    <property type="entry name" value="Fringe"/>
    <property type="match status" value="1"/>
</dbReference>
<evidence type="ECO:0000256" key="6">
    <source>
        <dbReference type="ARBA" id="ARBA00012557"/>
    </source>
</evidence>
<evidence type="ECO:0000256" key="9">
    <source>
        <dbReference type="ARBA" id="ARBA00022692"/>
    </source>
</evidence>
<evidence type="ECO:0000256" key="23">
    <source>
        <dbReference type="SAM" id="MobiDB-lite"/>
    </source>
</evidence>
<dbReference type="Gene3D" id="3.90.550.50">
    <property type="match status" value="1"/>
</dbReference>